<dbReference type="HOGENOM" id="CLU_129792_0_0_9"/>
<protein>
    <submittedName>
        <fullName evidence="1">Uncharacterized protein</fullName>
    </submittedName>
</protein>
<dbReference type="AlphaFoldDB" id="D4LE36"/>
<keyword evidence="2" id="KW-1185">Reference proteome</keyword>
<dbReference type="PATRIC" id="fig|213810.4.peg.1724"/>
<dbReference type="STRING" id="213810.RUM_18280"/>
<proteinExistence type="predicted"/>
<reference evidence="1" key="2">
    <citation type="submission" date="2010-03" db="EMBL/GenBank/DDBJ databases">
        <authorList>
            <person name="Pajon A."/>
        </authorList>
    </citation>
    <scope>NUCLEOTIDE SEQUENCE</scope>
    <source>
        <strain evidence="1">Type strain: 18P13</strain>
    </source>
</reference>
<organism evidence="1 2">
    <name type="scientific">Ruminococcus champanellensis (strain DSM 18848 / JCM 17042 / KCTC 15320 / 18P13)</name>
    <dbReference type="NCBI Taxonomy" id="213810"/>
    <lineage>
        <taxon>Bacteria</taxon>
        <taxon>Bacillati</taxon>
        <taxon>Bacillota</taxon>
        <taxon>Clostridia</taxon>
        <taxon>Eubacteriales</taxon>
        <taxon>Oscillospiraceae</taxon>
        <taxon>Ruminococcus</taxon>
    </lineage>
</organism>
<dbReference type="EMBL" id="FP929052">
    <property type="protein sequence ID" value="CBL17881.1"/>
    <property type="molecule type" value="Genomic_DNA"/>
</dbReference>
<dbReference type="GeneID" id="83156506"/>
<evidence type="ECO:0000313" key="1">
    <source>
        <dbReference type="EMBL" id="CBL17881.1"/>
    </source>
</evidence>
<reference evidence="1" key="1">
    <citation type="submission" date="2010-03" db="EMBL/GenBank/DDBJ databases">
        <title>The genome sequence of Ruminococcus sp. 18P13.</title>
        <authorList>
            <consortium name="metaHIT consortium -- http://www.metahit.eu/"/>
            <person name="Pajon A."/>
            <person name="Turner K."/>
            <person name="Parkhill J."/>
            <person name="Bernalier A."/>
        </authorList>
    </citation>
    <scope>NUCLEOTIDE SEQUENCE [LARGE SCALE GENOMIC DNA]</scope>
    <source>
        <strain evidence="1">Type strain: 18P13</strain>
    </source>
</reference>
<name>D4LE36_RUMC1</name>
<dbReference type="Proteomes" id="UP000007054">
    <property type="component" value="Chromosome"/>
</dbReference>
<dbReference type="InterPro" id="IPR046286">
    <property type="entry name" value="DUF6323"/>
</dbReference>
<dbReference type="RefSeq" id="WP_015558787.1">
    <property type="nucleotide sequence ID" value="NC_021039.1"/>
</dbReference>
<sequence length="153" mass="17124">MNLEAFLPKAYPDDVDKQLLLDTNQTARQYGLQLSEQQAGELVHAESVLCRDGERIRLGGSAAALLAEAFCQSSYLSQQEYASTLLQLLDIFYTAKEGSLELIGDEELVQLLFAWFEHRCGGSLELLQSRELEYFYRQVHDRAAGGMGADRDA</sequence>
<gene>
    <name evidence="1" type="ordered locus">RUM_18280</name>
</gene>
<dbReference type="OrthoDB" id="1707441at2"/>
<dbReference type="Pfam" id="PF19848">
    <property type="entry name" value="DUF6323"/>
    <property type="match status" value="1"/>
</dbReference>
<dbReference type="BioCyc" id="RCHA213810:RUM_RS08865-MONOMER"/>
<accession>D4LE36</accession>
<dbReference type="KEGG" id="rch:RUM_18280"/>
<evidence type="ECO:0000313" key="2">
    <source>
        <dbReference type="Proteomes" id="UP000007054"/>
    </source>
</evidence>